<dbReference type="GO" id="GO:0016020">
    <property type="term" value="C:membrane"/>
    <property type="evidence" value="ECO:0007669"/>
    <property type="project" value="TreeGrafter"/>
</dbReference>
<evidence type="ECO:0000256" key="2">
    <source>
        <dbReference type="ARBA" id="ARBA00022553"/>
    </source>
</evidence>
<evidence type="ECO:0000256" key="4">
    <source>
        <dbReference type="ARBA" id="ARBA00023121"/>
    </source>
</evidence>
<dbReference type="GO" id="GO:0005829">
    <property type="term" value="C:cytosol"/>
    <property type="evidence" value="ECO:0007669"/>
    <property type="project" value="TreeGrafter"/>
</dbReference>
<dbReference type="PROSITE" id="PS50003">
    <property type="entry name" value="PH_DOMAIN"/>
    <property type="match status" value="1"/>
</dbReference>
<evidence type="ECO:0000313" key="10">
    <source>
        <dbReference type="Proteomes" id="UP000694521"/>
    </source>
</evidence>
<keyword evidence="2" id="KW-0597">Phosphoprotein</keyword>
<dbReference type="GO" id="GO:0032934">
    <property type="term" value="F:sterol binding"/>
    <property type="evidence" value="ECO:0007669"/>
    <property type="project" value="TreeGrafter"/>
</dbReference>
<dbReference type="InterPro" id="IPR011993">
    <property type="entry name" value="PH-like_dom_sf"/>
</dbReference>
<dbReference type="PANTHER" id="PTHR10972">
    <property type="entry name" value="OXYSTEROL-BINDING PROTEIN-RELATED"/>
    <property type="match status" value="1"/>
</dbReference>
<dbReference type="SUPFAM" id="SSF50729">
    <property type="entry name" value="PH domain-like"/>
    <property type="match status" value="1"/>
</dbReference>
<proteinExistence type="inferred from homology"/>
<evidence type="ECO:0000256" key="7">
    <source>
        <dbReference type="SAM" id="MobiDB-lite"/>
    </source>
</evidence>
<accession>A0A8B9EQE0</accession>
<feature type="compositionally biased region" description="Acidic residues" evidence="7">
    <location>
        <begin position="325"/>
        <end position="341"/>
    </location>
</feature>
<dbReference type="Ensembl" id="ENSACDT00005030163.1">
    <property type="protein sequence ID" value="ENSACDP00005025288.1"/>
    <property type="gene ID" value="ENSACDG00005018219.1"/>
</dbReference>
<dbReference type="FunFam" id="1.10.287.2720:FF:000001">
    <property type="entry name" value="Oxysterol-binding OBPalpha"/>
    <property type="match status" value="1"/>
</dbReference>
<dbReference type="InterPro" id="IPR037239">
    <property type="entry name" value="OSBP_sf"/>
</dbReference>
<reference evidence="9" key="1">
    <citation type="submission" date="2025-08" db="UniProtKB">
        <authorList>
            <consortium name="Ensembl"/>
        </authorList>
    </citation>
    <scope>IDENTIFICATION</scope>
</reference>
<keyword evidence="4" id="KW-0446">Lipid-binding</keyword>
<dbReference type="InterPro" id="IPR000648">
    <property type="entry name" value="Oxysterol-bd"/>
</dbReference>
<evidence type="ECO:0000259" key="8">
    <source>
        <dbReference type="PROSITE" id="PS50003"/>
    </source>
</evidence>
<keyword evidence="3 6" id="KW-0445">Lipid transport</keyword>
<dbReference type="AlphaFoldDB" id="A0A8B9EQE0"/>
<protein>
    <recommendedName>
        <fullName evidence="6">Oxysterol-binding protein</fullName>
    </recommendedName>
</protein>
<feature type="compositionally biased region" description="Polar residues" evidence="7">
    <location>
        <begin position="254"/>
        <end position="264"/>
    </location>
</feature>
<dbReference type="Gene3D" id="2.30.29.30">
    <property type="entry name" value="Pleckstrin-homology domain (PH domain)/Phosphotyrosine-binding domain (PTB)"/>
    <property type="match status" value="2"/>
</dbReference>
<reference evidence="9" key="2">
    <citation type="submission" date="2025-09" db="UniProtKB">
        <authorList>
            <consortium name="Ensembl"/>
        </authorList>
    </citation>
    <scope>IDENTIFICATION</scope>
</reference>
<dbReference type="InterPro" id="IPR018494">
    <property type="entry name" value="Oxysterol-bd_CS"/>
</dbReference>
<feature type="compositionally biased region" description="Low complexity" evidence="7">
    <location>
        <begin position="231"/>
        <end position="253"/>
    </location>
</feature>
<name>A0A8B9EQE0_ANSCY</name>
<evidence type="ECO:0000256" key="3">
    <source>
        <dbReference type="ARBA" id="ARBA00023055"/>
    </source>
</evidence>
<dbReference type="InterPro" id="IPR001849">
    <property type="entry name" value="PH_domain"/>
</dbReference>
<dbReference type="GO" id="GO:0005794">
    <property type="term" value="C:Golgi apparatus"/>
    <property type="evidence" value="ECO:0007669"/>
    <property type="project" value="TreeGrafter"/>
</dbReference>
<comment type="similarity">
    <text evidence="5">Belongs to the OSBP family.</text>
</comment>
<dbReference type="SMART" id="SM00233">
    <property type="entry name" value="PH"/>
    <property type="match status" value="1"/>
</dbReference>
<dbReference type="PROSITE" id="PS01013">
    <property type="entry name" value="OSBP"/>
    <property type="match status" value="1"/>
</dbReference>
<dbReference type="Proteomes" id="UP000694521">
    <property type="component" value="Unplaced"/>
</dbReference>
<dbReference type="PANTHER" id="PTHR10972:SF200">
    <property type="entry name" value="OXYSTEROL-BINDING PROTEIN-RELATED PROTEIN 9"/>
    <property type="match status" value="1"/>
</dbReference>
<dbReference type="GO" id="GO:0006869">
    <property type="term" value="P:lipid transport"/>
    <property type="evidence" value="ECO:0007669"/>
    <property type="project" value="UniProtKB-KW"/>
</dbReference>
<dbReference type="FunFam" id="2.40.160.120:FF:000002">
    <property type="entry name" value="Oxysterol-binding protein"/>
    <property type="match status" value="1"/>
</dbReference>
<evidence type="ECO:0000256" key="6">
    <source>
        <dbReference type="RuleBase" id="RU003845"/>
    </source>
</evidence>
<dbReference type="Pfam" id="PF01237">
    <property type="entry name" value="Oxysterol_BP"/>
    <property type="match status" value="1"/>
</dbReference>
<feature type="region of interest" description="Disordered" evidence="7">
    <location>
        <begin position="204"/>
        <end position="343"/>
    </location>
</feature>
<feature type="domain" description="PH" evidence="8">
    <location>
        <begin position="1"/>
        <end position="82"/>
    </location>
</feature>
<keyword evidence="10" id="KW-1185">Reference proteome</keyword>
<dbReference type="SUPFAM" id="SSF144000">
    <property type="entry name" value="Oxysterol-binding protein-like"/>
    <property type="match status" value="1"/>
</dbReference>
<organism evidence="9 10">
    <name type="scientific">Anser cygnoides</name>
    <name type="common">Swan goose</name>
    <dbReference type="NCBI Taxonomy" id="8845"/>
    <lineage>
        <taxon>Eukaryota</taxon>
        <taxon>Metazoa</taxon>
        <taxon>Chordata</taxon>
        <taxon>Craniata</taxon>
        <taxon>Vertebrata</taxon>
        <taxon>Euteleostomi</taxon>
        <taxon>Archelosauria</taxon>
        <taxon>Archosauria</taxon>
        <taxon>Dinosauria</taxon>
        <taxon>Saurischia</taxon>
        <taxon>Theropoda</taxon>
        <taxon>Coelurosauria</taxon>
        <taxon>Aves</taxon>
        <taxon>Neognathae</taxon>
        <taxon>Galloanserae</taxon>
        <taxon>Anseriformes</taxon>
        <taxon>Anatidae</taxon>
        <taxon>Anserinae</taxon>
        <taxon>Anser</taxon>
    </lineage>
</organism>
<dbReference type="Gene3D" id="2.40.160.120">
    <property type="match status" value="1"/>
</dbReference>
<evidence type="ECO:0000313" key="9">
    <source>
        <dbReference type="Ensembl" id="ENSACDP00005025288.1"/>
    </source>
</evidence>
<evidence type="ECO:0000256" key="1">
    <source>
        <dbReference type="ARBA" id="ARBA00022448"/>
    </source>
</evidence>
<dbReference type="Gene3D" id="3.30.70.3490">
    <property type="match status" value="1"/>
</dbReference>
<feature type="compositionally biased region" description="Acidic residues" evidence="7">
    <location>
        <begin position="265"/>
        <end position="274"/>
    </location>
</feature>
<evidence type="ECO:0000256" key="5">
    <source>
        <dbReference type="RuleBase" id="RU003844"/>
    </source>
</evidence>
<keyword evidence="1 6" id="KW-0813">Transport</keyword>
<feature type="compositionally biased region" description="Polar residues" evidence="7">
    <location>
        <begin position="310"/>
        <end position="322"/>
    </location>
</feature>
<dbReference type="FunFam" id="3.30.70.3490:FF:000001">
    <property type="entry name" value="Oxysterol-binding protein"/>
    <property type="match status" value="1"/>
</dbReference>
<sequence length="704" mass="79213">MASIMEGPLSKWTNVMKGWQYRWFVLDYNAGLLSYYTGAVIGIDDEDDSTFTITVDQKTFHFQARDADEREKWIHALEDTILRHTLQLQGVDSAFVPTVHDFDKKLTEADAYLQILIDQLKVFDERLQNCKDDEQRKASTFCLKYCLFCLLSCFFSSEKNVLLFLLSQSTINPVDAVYQPSPLEQPVISAMPSQTVIPPEPAQLCKSEQRPSSLPVGPVVASLGNQTPTPNSTGSGQSAPSSSLTSPSHVNLSPNTVPDFSYSSSEDEFYDADEFYQSSSSPKRCIDSSGSAAVLTRSSTGSSLKRPDTTESLNSSMSNGTNDADLFDPPDDRDDDGEGESVEEHKSVIMHLLSQVRLGMDLTKVVLPTFILERRSLLEMYADFFAHPDLFVSISDQKDPKERMVQVVKWYLSAFHAGRKGSVAKKPYNPILGEIFRCHWVLPGTEVSEGPVPWVSKSSVTFVAEQVSHHPPISAFYAECFNKRIQFNAHIWTKSKFLGMSIGVHNIGQGCVTCLDYDEHYILTFPNGYGRSILTVPWIELGGECSISCSKTGYNASIVFHTKPFYGGKKHRITAEIFSPNDKKPFCSVEGEWNGVMYAKYSTGENAVFIDTKKMPTIKKKVRKLEDQEDFESRCLWKDVTYNLKIRDIDAATAAKHALEERQRAEARARKENETSWETRLFHEDGECWVYDEPLLKRLAASKH</sequence>
<feature type="compositionally biased region" description="Polar residues" evidence="7">
    <location>
        <begin position="276"/>
        <end position="303"/>
    </location>
</feature>
<dbReference type="Gene3D" id="1.10.287.2720">
    <property type="match status" value="1"/>
</dbReference>